<name>A0AAV2J7P3_KNICA</name>
<proteinExistence type="predicted"/>
<dbReference type="PANTHER" id="PTHR15347:SF1">
    <property type="entry name" value="SPERM-ASSOCIATED ANTIGEN 5"/>
    <property type="match status" value="1"/>
</dbReference>
<feature type="region of interest" description="Disordered" evidence="2">
    <location>
        <begin position="903"/>
        <end position="924"/>
    </location>
</feature>
<keyword evidence="4" id="KW-1185">Reference proteome</keyword>
<accession>A0AAV2J7P3</accession>
<feature type="coiled-coil region" evidence="1">
    <location>
        <begin position="615"/>
        <end position="691"/>
    </location>
</feature>
<dbReference type="PANTHER" id="PTHR15347">
    <property type="entry name" value="SPERM-ASSOCIATED ANTIGEN 5"/>
    <property type="match status" value="1"/>
</dbReference>
<sequence>MSFSRSEERTPLRCLQTDNVQTSNVKSKSIVSSESVIVALNDALKNVPVGVDAQSSKDHLLYNPEELDIEQATHNPTDRSPNDFATITASSNPDVEMHGSKWGSQVHCSLLPCLSSDATPDGALGLSANVLATEPPRAETLPEVFKAISECTPLQYQKCLTPIVRRASIAFMRARKGLVIDPIIDDGALSGGGSPECPGDDFKLWREHLDSPIPRPLFNSTELVQRSQACVAMEINKDGSPPGARVGEPILDAPGMPDGTLQQQLRQMAEFLMLASGKMGPVSVLPALAPQAEQHNACVGTSPMKMVNHSINTSGQFERKRSFSAVDQCTSTDPLIWNVGCLEGVSRPELEQRVLSSMIIVEALVQQLASAQAHALPSTGAAPSELRERAVQTQHSELSQTSLHRELYLEALNRIKDLEMDGASLQTVIQNIEIVKKNMTTFMSDVDAALGQMKCFGDVARDGHNRLVSDYAQMKSLLVKSRECQMRMIQKVKDSLEQKEEMRTQMEEALAAKDSTESVMGQLRKHCSVEISALEKCVGSQQELLSALHKAQHEQAALNKAYSETLYSTTELLSKTTAQQSSLSNELCRVRALMQRCTPLLLRLNEKAAAAFRDRDQLIAERNQAVQDKEQTDEELSQALQNLQAAKEQNSNFNLQVTILTSEMGVLRQKLSEGEEERAQLDRKATELSATVSSTLASYTFLEQALAVETTSLQQSWADIKQAKDRVQELELSLAQSEQCVGDLSKALSHSEEQLCQLQSVAQTQAQQLQQLQEECTLLQEVREENEFLLSENELNREQVTEIERLLRANLQSLRERNIVCEDLNAKVCQLQHVNKNLQEELSLVRTQLDSSRTEHQEKLEQMVIEIALLHHTVQSMANELRSCLKEENLDQSSLHNIVSSSTVTLAEEREEAPTPDAADAPPGLVFSQCSAFTRITAVTPKRGSPKRSEEEELQTRVTSFLQGLDSTVTELQSTLSTVQQQKDAQLNQQQDTILRLQRELEHAHGTHQTEVSELQFELSRLKARMEKDKVALEQKAQVDKTVSKLLVDMNELQEMLTKLRADNSELRKEVVGLRRSLQQSKAEAQVLHDELRKHTGQSAPDSRDEKIVLLMELEKLKTSLQAEEQARNKLLERAKRHQSIYQTNQQKSEKELQMLSRIINKVRETLLSLPLSVRNCDQLQQLIQYVG</sequence>
<dbReference type="EMBL" id="OZ035832">
    <property type="protein sequence ID" value="CAL1571374.1"/>
    <property type="molecule type" value="Genomic_DNA"/>
</dbReference>
<feature type="coiled-coil region" evidence="1">
    <location>
        <begin position="980"/>
        <end position="1007"/>
    </location>
</feature>
<dbReference type="GO" id="GO:0051988">
    <property type="term" value="P:regulation of attachment of spindle microtubules to kinetochore"/>
    <property type="evidence" value="ECO:0007669"/>
    <property type="project" value="InterPro"/>
</dbReference>
<feature type="coiled-coil region" evidence="1">
    <location>
        <begin position="1043"/>
        <end position="1141"/>
    </location>
</feature>
<evidence type="ECO:0008006" key="5">
    <source>
        <dbReference type="Google" id="ProtNLM"/>
    </source>
</evidence>
<reference evidence="3 4" key="1">
    <citation type="submission" date="2024-04" db="EMBL/GenBank/DDBJ databases">
        <authorList>
            <person name="Waldvogel A.-M."/>
            <person name="Schoenle A."/>
        </authorList>
    </citation>
    <scope>NUCLEOTIDE SEQUENCE [LARGE SCALE GENOMIC DNA]</scope>
</reference>
<feature type="coiled-coil region" evidence="1">
    <location>
        <begin position="720"/>
        <end position="799"/>
    </location>
</feature>
<evidence type="ECO:0000313" key="4">
    <source>
        <dbReference type="Proteomes" id="UP001497482"/>
    </source>
</evidence>
<evidence type="ECO:0000256" key="2">
    <source>
        <dbReference type="SAM" id="MobiDB-lite"/>
    </source>
</evidence>
<evidence type="ECO:0000313" key="3">
    <source>
        <dbReference type="EMBL" id="CAL1571374.1"/>
    </source>
</evidence>
<protein>
    <recommendedName>
        <fullName evidence="5">Sperm-associated antigen 5</fullName>
    </recommendedName>
</protein>
<dbReference type="InterPro" id="IPR028728">
    <property type="entry name" value="Astrin"/>
</dbReference>
<feature type="coiled-coil region" evidence="1">
    <location>
        <begin position="489"/>
        <end position="519"/>
    </location>
</feature>
<evidence type="ECO:0000256" key="1">
    <source>
        <dbReference type="SAM" id="Coils"/>
    </source>
</evidence>
<dbReference type="Proteomes" id="UP001497482">
    <property type="component" value="Chromosome 10"/>
</dbReference>
<gene>
    <name evidence="3" type="ORF">KC01_LOCUS3491</name>
</gene>
<dbReference type="AlphaFoldDB" id="A0AAV2J7P3"/>
<keyword evidence="1" id="KW-0175">Coiled coil</keyword>
<organism evidence="3 4">
    <name type="scientific">Knipowitschia caucasica</name>
    <name type="common">Caucasian dwarf goby</name>
    <name type="synonym">Pomatoschistus caucasicus</name>
    <dbReference type="NCBI Taxonomy" id="637954"/>
    <lineage>
        <taxon>Eukaryota</taxon>
        <taxon>Metazoa</taxon>
        <taxon>Chordata</taxon>
        <taxon>Craniata</taxon>
        <taxon>Vertebrata</taxon>
        <taxon>Euteleostomi</taxon>
        <taxon>Actinopterygii</taxon>
        <taxon>Neopterygii</taxon>
        <taxon>Teleostei</taxon>
        <taxon>Neoteleostei</taxon>
        <taxon>Acanthomorphata</taxon>
        <taxon>Gobiaria</taxon>
        <taxon>Gobiiformes</taxon>
        <taxon>Gobioidei</taxon>
        <taxon>Gobiidae</taxon>
        <taxon>Gobiinae</taxon>
        <taxon>Knipowitschia</taxon>
    </lineage>
</organism>
<dbReference type="GO" id="GO:0051301">
    <property type="term" value="P:cell division"/>
    <property type="evidence" value="ECO:0007669"/>
    <property type="project" value="InterPro"/>
</dbReference>